<dbReference type="EC" id="2.7.1.156" evidence="14"/>
<dbReference type="Pfam" id="PF02283">
    <property type="entry name" value="CobU"/>
    <property type="match status" value="1"/>
</dbReference>
<keyword evidence="17" id="KW-0548">Nucleotidyltransferase</keyword>
<evidence type="ECO:0000256" key="5">
    <source>
        <dbReference type="ARBA" id="ARBA00004692"/>
    </source>
</evidence>
<sequence>MTAVGRAQMDLTPTDISFGPVRCGQERKASDCRVSCGITLVLGGARSGKSAYAEALVEAAPAPWTYCATALAFDGEMAERIAFHRARRSDHWITEHAPIALPEAVAAAHGPVLVDCLTLWLTNLILAEADVAAASEHLRAACQAAPGPVVLVGNEVGLGIVPEDALARRFRDTAGRLHQQLAQDANRVVFMVAGLPMIVKGQP</sequence>
<comment type="similarity">
    <text evidence="7 14">Belongs to the CobU/CobP family.</text>
</comment>
<evidence type="ECO:0000256" key="12">
    <source>
        <dbReference type="ARBA" id="ARBA00022840"/>
    </source>
</evidence>
<feature type="active site" description="GMP-histidine intermediate" evidence="15">
    <location>
        <position position="84"/>
    </location>
</feature>
<dbReference type="GO" id="GO:0043752">
    <property type="term" value="F:adenosylcobinamide kinase activity"/>
    <property type="evidence" value="ECO:0007669"/>
    <property type="project" value="UniProtKB-EC"/>
</dbReference>
<proteinExistence type="inferred from homology"/>
<dbReference type="PANTHER" id="PTHR34848:SF1">
    <property type="entry name" value="BIFUNCTIONAL ADENOSYLCOBALAMIN BIOSYNTHESIS PROTEIN COBU"/>
    <property type="match status" value="1"/>
</dbReference>
<keyword evidence="9 14" id="KW-0808">Transferase</keyword>
<dbReference type="NCBIfam" id="NF004469">
    <property type="entry name" value="PRK05800.1"/>
    <property type="match status" value="1"/>
</dbReference>
<keyword evidence="17" id="KW-0614">Plasmid</keyword>
<evidence type="ECO:0000256" key="4">
    <source>
        <dbReference type="ARBA" id="ARBA00003889"/>
    </source>
</evidence>
<feature type="binding site" evidence="16">
    <location>
        <begin position="43"/>
        <end position="50"/>
    </location>
    <ligand>
        <name>GTP</name>
        <dbReference type="ChEBI" id="CHEBI:37565"/>
    </ligand>
</feature>
<dbReference type="GO" id="GO:0009236">
    <property type="term" value="P:cobalamin biosynthetic process"/>
    <property type="evidence" value="ECO:0007669"/>
    <property type="project" value="UniProtKB-UniRule"/>
</dbReference>
<keyword evidence="12 14" id="KW-0067">ATP-binding</keyword>
<dbReference type="SUPFAM" id="SSF52540">
    <property type="entry name" value="P-loop containing nucleoside triphosphate hydrolases"/>
    <property type="match status" value="1"/>
</dbReference>
<dbReference type="PIRSF" id="PIRSF006135">
    <property type="entry name" value="CobU"/>
    <property type="match status" value="1"/>
</dbReference>
<dbReference type="UniPathway" id="UPA00148">
    <property type="reaction ID" value="UER00236"/>
</dbReference>
<keyword evidence="8 14" id="KW-0169">Cobalamin biosynthesis</keyword>
<evidence type="ECO:0000256" key="11">
    <source>
        <dbReference type="ARBA" id="ARBA00022777"/>
    </source>
</evidence>
<evidence type="ECO:0000256" key="8">
    <source>
        <dbReference type="ARBA" id="ARBA00022573"/>
    </source>
</evidence>
<dbReference type="GO" id="GO:0005524">
    <property type="term" value="F:ATP binding"/>
    <property type="evidence" value="ECO:0007669"/>
    <property type="project" value="UniProtKB-UniRule"/>
</dbReference>
<comment type="pathway">
    <text evidence="5 14">Cofactor biosynthesis; adenosylcobalamin biosynthesis; adenosylcobalamin from cob(II)yrinate a,c-diamide: step 6/7.</text>
</comment>
<protein>
    <recommendedName>
        <fullName evidence="14">Bifunctional adenosylcobalamin biosynthesis protein</fullName>
        <ecNumber evidence="14">2.7.1.156</ecNumber>
        <ecNumber evidence="14">2.7.7.62</ecNumber>
    </recommendedName>
</protein>
<feature type="binding site" evidence="16">
    <location>
        <begin position="68"/>
        <end position="70"/>
    </location>
    <ligand>
        <name>GTP</name>
        <dbReference type="ChEBI" id="CHEBI:37565"/>
    </ligand>
</feature>
<dbReference type="InterPro" id="IPR003203">
    <property type="entry name" value="CobU/CobP"/>
</dbReference>
<evidence type="ECO:0000256" key="9">
    <source>
        <dbReference type="ARBA" id="ARBA00022679"/>
    </source>
</evidence>
<keyword evidence="11 14" id="KW-0418">Kinase</keyword>
<comment type="catalytic activity">
    <reaction evidence="2 14">
        <text>adenosylcob(III)inamide phosphate + GTP + H(+) = adenosylcob(III)inamide-GDP + diphosphate</text>
        <dbReference type="Rhea" id="RHEA:22712"/>
        <dbReference type="ChEBI" id="CHEBI:15378"/>
        <dbReference type="ChEBI" id="CHEBI:33019"/>
        <dbReference type="ChEBI" id="CHEBI:37565"/>
        <dbReference type="ChEBI" id="CHEBI:58502"/>
        <dbReference type="ChEBI" id="CHEBI:60487"/>
        <dbReference type="EC" id="2.7.7.62"/>
    </reaction>
</comment>
<evidence type="ECO:0000313" key="18">
    <source>
        <dbReference type="Proteomes" id="UP000002385"/>
    </source>
</evidence>
<evidence type="ECO:0000256" key="13">
    <source>
        <dbReference type="ARBA" id="ARBA00023134"/>
    </source>
</evidence>
<dbReference type="EMBL" id="CP001299">
    <property type="protein sequence ID" value="ACK86435.1"/>
    <property type="molecule type" value="Genomic_DNA"/>
</dbReference>
<dbReference type="CDD" id="cd00544">
    <property type="entry name" value="CobU"/>
    <property type="match status" value="1"/>
</dbReference>
<dbReference type="PANTHER" id="PTHR34848">
    <property type="match status" value="1"/>
</dbReference>
<comment type="catalytic activity">
    <reaction evidence="1 14">
        <text>adenosylcob(III)inamide + ATP = adenosylcob(III)inamide phosphate + ADP + H(+)</text>
        <dbReference type="Rhea" id="RHEA:15769"/>
        <dbReference type="ChEBI" id="CHEBI:2480"/>
        <dbReference type="ChEBI" id="CHEBI:15378"/>
        <dbReference type="ChEBI" id="CHEBI:30616"/>
        <dbReference type="ChEBI" id="CHEBI:58502"/>
        <dbReference type="ChEBI" id="CHEBI:456216"/>
        <dbReference type="EC" id="2.7.1.156"/>
    </reaction>
</comment>
<evidence type="ECO:0000256" key="6">
    <source>
        <dbReference type="ARBA" id="ARBA00005159"/>
    </source>
</evidence>
<dbReference type="GO" id="GO:0008820">
    <property type="term" value="F:cobinamide phosphate guanylyltransferase activity"/>
    <property type="evidence" value="ECO:0007669"/>
    <property type="project" value="UniProtKB-UniRule"/>
</dbReference>
<reference evidence="17 18" key="1">
    <citation type="submission" date="2008-12" db="EMBL/GenBank/DDBJ databases">
        <title>Complete sequence of plasmid1 of Methylobacterium chloromethanicum CM4.</title>
        <authorList>
            <consortium name="US DOE Joint Genome Institute"/>
            <person name="Lucas S."/>
            <person name="Copeland A."/>
            <person name="Lapidus A."/>
            <person name="Glavina del Rio T."/>
            <person name="Dalin E."/>
            <person name="Tice H."/>
            <person name="Bruce D."/>
            <person name="Goodwin L."/>
            <person name="Pitluck S."/>
            <person name="Chertkov O."/>
            <person name="Brettin T."/>
            <person name="Detter J.C."/>
            <person name="Han C."/>
            <person name="Larimer F."/>
            <person name="Land M."/>
            <person name="Hauser L."/>
            <person name="Kyrpides N."/>
            <person name="Mikhailova N."/>
            <person name="Marx C."/>
            <person name="Richardson P."/>
        </authorList>
    </citation>
    <scope>NUCLEOTIDE SEQUENCE [LARGE SCALE GENOMIC DNA]</scope>
    <source>
        <strain evidence="18">CM4 / NCIMB 13688</strain>
        <plasmid evidence="17 18">pCMU01</plasmid>
    </source>
</reference>
<comment type="pathway">
    <text evidence="6 14">Cofactor biosynthesis; adenosylcobalamin biosynthesis; adenosylcobalamin from cob(II)yrinate a,c-diamide: step 5/7.</text>
</comment>
<accession>B7L3M7</accession>
<gene>
    <name evidence="17" type="ordered locus">Mchl_5721</name>
</gene>
<evidence type="ECO:0000256" key="1">
    <source>
        <dbReference type="ARBA" id="ARBA00000312"/>
    </source>
</evidence>
<dbReference type="EC" id="2.7.7.62" evidence="14"/>
<dbReference type="Proteomes" id="UP000002385">
    <property type="component" value="Plasmid pCMU01"/>
</dbReference>
<keyword evidence="13 14" id="KW-0342">GTP-binding</keyword>
<name>B7L3M7_METC4</name>
<feature type="binding site" evidence="16">
    <location>
        <begin position="85"/>
        <end position="88"/>
    </location>
    <ligand>
        <name>GTP</name>
        <dbReference type="ChEBI" id="CHEBI:37565"/>
    </ligand>
</feature>
<dbReference type="Gene3D" id="3.40.50.300">
    <property type="entry name" value="P-loop containing nucleotide triphosphate hydrolases"/>
    <property type="match status" value="1"/>
</dbReference>
<comment type="catalytic activity">
    <reaction evidence="3">
        <text>adenosylcob(III)inamide + GTP = adenosylcob(III)inamide phosphate + GDP + H(+)</text>
        <dbReference type="Rhea" id="RHEA:15765"/>
        <dbReference type="ChEBI" id="CHEBI:2480"/>
        <dbReference type="ChEBI" id="CHEBI:15378"/>
        <dbReference type="ChEBI" id="CHEBI:37565"/>
        <dbReference type="ChEBI" id="CHEBI:58189"/>
        <dbReference type="ChEBI" id="CHEBI:58502"/>
        <dbReference type="EC" id="2.7.1.156"/>
    </reaction>
</comment>
<evidence type="ECO:0000256" key="2">
    <source>
        <dbReference type="ARBA" id="ARBA00000711"/>
    </source>
</evidence>
<dbReference type="AlphaFoldDB" id="B7L3M7"/>
<evidence type="ECO:0000256" key="10">
    <source>
        <dbReference type="ARBA" id="ARBA00022741"/>
    </source>
</evidence>
<evidence type="ECO:0000313" key="17">
    <source>
        <dbReference type="EMBL" id="ACK86435.1"/>
    </source>
</evidence>
<dbReference type="GO" id="GO:0005525">
    <property type="term" value="F:GTP binding"/>
    <property type="evidence" value="ECO:0007669"/>
    <property type="project" value="UniProtKB-UniRule"/>
</dbReference>
<evidence type="ECO:0000256" key="15">
    <source>
        <dbReference type="PIRSR" id="PIRSR006135-1"/>
    </source>
</evidence>
<evidence type="ECO:0000256" key="14">
    <source>
        <dbReference type="PIRNR" id="PIRNR006135"/>
    </source>
</evidence>
<evidence type="ECO:0000256" key="16">
    <source>
        <dbReference type="PIRSR" id="PIRSR006135-2"/>
    </source>
</evidence>
<geneLocation type="plasmid" evidence="17 18">
    <name>pCMU01</name>
</geneLocation>
<dbReference type="KEGG" id="mch:Mchl_5721"/>
<comment type="function">
    <text evidence="4 14">Catalyzes ATP-dependent phosphorylation of adenosylcobinamide and addition of GMP to adenosylcobinamide phosphate.</text>
</comment>
<keyword evidence="10 14" id="KW-0547">Nucleotide-binding</keyword>
<reference evidence="17 18" key="2">
    <citation type="journal article" date="2012" name="J. Bacteriol.">
        <title>Complete genome sequences of six strains of the genus Methylobacterium.</title>
        <authorList>
            <person name="Marx C.J."/>
            <person name="Bringel F."/>
            <person name="Chistoserdova L."/>
            <person name="Moulin L."/>
            <person name="Farhan Ul Haque M."/>
            <person name="Fleischman D.E."/>
            <person name="Gruffaz C."/>
            <person name="Jourand P."/>
            <person name="Knief C."/>
            <person name="Lee M.C."/>
            <person name="Muller E.E."/>
            <person name="Nadalig T."/>
            <person name="Peyraud R."/>
            <person name="Roselli S."/>
            <person name="Russ L."/>
            <person name="Goodwin L.A."/>
            <person name="Ivanova N."/>
            <person name="Kyrpides N."/>
            <person name="Lajus A."/>
            <person name="Land M.L."/>
            <person name="Medigue C."/>
            <person name="Mikhailova N."/>
            <person name="Nolan M."/>
            <person name="Woyke T."/>
            <person name="Stolyar S."/>
            <person name="Vorholt J.A."/>
            <person name="Vuilleumier S."/>
        </authorList>
    </citation>
    <scope>NUCLEOTIDE SEQUENCE [LARGE SCALE GENOMIC DNA]</scope>
    <source>
        <strain evidence="18">CM4 / NCIMB 13688</strain>
        <plasmid evidence="17 18">pCMU01</plasmid>
    </source>
</reference>
<evidence type="ECO:0000256" key="3">
    <source>
        <dbReference type="ARBA" id="ARBA00001522"/>
    </source>
</evidence>
<dbReference type="HOGENOM" id="CLU_094161_0_1_5"/>
<organism evidence="17 18">
    <name type="scientific">Methylorubrum extorquens (strain CM4 / NCIMB 13688)</name>
    <name type="common">Methylobacterium extorquens</name>
    <dbReference type="NCBI Taxonomy" id="440085"/>
    <lineage>
        <taxon>Bacteria</taxon>
        <taxon>Pseudomonadati</taxon>
        <taxon>Pseudomonadota</taxon>
        <taxon>Alphaproteobacteria</taxon>
        <taxon>Hyphomicrobiales</taxon>
        <taxon>Methylobacteriaceae</taxon>
        <taxon>Methylorubrum</taxon>
    </lineage>
</organism>
<dbReference type="InterPro" id="IPR027417">
    <property type="entry name" value="P-loop_NTPase"/>
</dbReference>
<evidence type="ECO:0000256" key="7">
    <source>
        <dbReference type="ARBA" id="ARBA00007490"/>
    </source>
</evidence>
<feature type="binding site" evidence="16">
    <location>
        <position position="115"/>
    </location>
    <ligand>
        <name>GTP</name>
        <dbReference type="ChEBI" id="CHEBI:37565"/>
    </ligand>
</feature>